<accession>A0A8H8QQH6</accession>
<comment type="caution">
    <text evidence="1">The sequence shown here is derived from an EMBL/GenBank/DDBJ whole genome shotgun (WGS) entry which is preliminary data.</text>
</comment>
<proteinExistence type="predicted"/>
<dbReference type="AlphaFoldDB" id="A0A8H8QQH6"/>
<name>A0A8H8QQH6_9BASI</name>
<organism evidence="1 2">
    <name type="scientific">Ustilago bromivora</name>
    <dbReference type="NCBI Taxonomy" id="307758"/>
    <lineage>
        <taxon>Eukaryota</taxon>
        <taxon>Fungi</taxon>
        <taxon>Dikarya</taxon>
        <taxon>Basidiomycota</taxon>
        <taxon>Ustilaginomycotina</taxon>
        <taxon>Ustilaginomycetes</taxon>
        <taxon>Ustilaginales</taxon>
        <taxon>Ustilaginaceae</taxon>
        <taxon>Ustilago</taxon>
    </lineage>
</organism>
<gene>
    <name evidence="1" type="ORF">UBRO2_04685</name>
</gene>
<protein>
    <submittedName>
        <fullName evidence="1">Uncharacterized protein</fullName>
    </submittedName>
</protein>
<dbReference type="EMBL" id="ULHB01000117">
    <property type="protein sequence ID" value="SYW82563.1"/>
    <property type="molecule type" value="Genomic_DNA"/>
</dbReference>
<reference evidence="1" key="1">
    <citation type="submission" date="2018-08" db="EMBL/GenBank/DDBJ databases">
        <authorList>
            <person name="Guldener U."/>
        </authorList>
    </citation>
    <scope>NUCLEOTIDE SEQUENCE</scope>
    <source>
        <strain evidence="1">UB2</strain>
    </source>
</reference>
<dbReference type="Proteomes" id="UP000658997">
    <property type="component" value="Unassembled WGS sequence"/>
</dbReference>
<keyword evidence="2" id="KW-1185">Reference proteome</keyword>
<sequence>MNTFVRRAFSSRSAIRAPPAPSSSTLPLASAASTFSATRPGRVAMLPKSSESTSVQSTGSANVSIAATSNADIFPEVGSISVLGEQPNVLRLGEVLSAAWFSVRFDDHVPRPEPPQTPLAT</sequence>
<evidence type="ECO:0000313" key="2">
    <source>
        <dbReference type="Proteomes" id="UP000658997"/>
    </source>
</evidence>
<evidence type="ECO:0000313" key="1">
    <source>
        <dbReference type="EMBL" id="SYW82563.1"/>
    </source>
</evidence>